<evidence type="ECO:0000256" key="1">
    <source>
        <dbReference type="PROSITE-ProRule" id="PRU00723"/>
    </source>
</evidence>
<feature type="region of interest" description="Disordered" evidence="2">
    <location>
        <begin position="1235"/>
        <end position="1295"/>
    </location>
</feature>
<feature type="zinc finger region" description="C3H1-type" evidence="1">
    <location>
        <begin position="872"/>
        <end position="895"/>
    </location>
</feature>
<dbReference type="EMBL" id="JAKJXO020000002">
    <property type="protein sequence ID" value="KAL1610576.1"/>
    <property type="molecule type" value="Genomic_DNA"/>
</dbReference>
<gene>
    <name evidence="4" type="ORF">SLS60_002246</name>
</gene>
<feature type="domain" description="C3H1-type" evidence="3">
    <location>
        <begin position="872"/>
        <end position="895"/>
    </location>
</feature>
<feature type="region of interest" description="Disordered" evidence="2">
    <location>
        <begin position="1156"/>
        <end position="1196"/>
    </location>
</feature>
<evidence type="ECO:0000256" key="2">
    <source>
        <dbReference type="SAM" id="MobiDB-lite"/>
    </source>
</evidence>
<dbReference type="Gene3D" id="3.30.1370.210">
    <property type="match status" value="1"/>
</dbReference>
<dbReference type="PROSITE" id="PS50103">
    <property type="entry name" value="ZF_C3H1"/>
    <property type="match status" value="3"/>
</dbReference>
<feature type="zinc finger region" description="C3H1-type" evidence="1">
    <location>
        <begin position="802"/>
        <end position="830"/>
    </location>
</feature>
<feature type="region of interest" description="Disordered" evidence="2">
    <location>
        <begin position="228"/>
        <end position="253"/>
    </location>
</feature>
<dbReference type="SMART" id="SM00356">
    <property type="entry name" value="ZnF_C3H1"/>
    <property type="match status" value="4"/>
</dbReference>
<feature type="domain" description="C3H1-type" evidence="3">
    <location>
        <begin position="802"/>
        <end position="830"/>
    </location>
</feature>
<comment type="caution">
    <text evidence="4">The sequence shown here is derived from an EMBL/GenBank/DDBJ whole genome shotgun (WGS) entry which is preliminary data.</text>
</comment>
<keyword evidence="1" id="KW-0862">Zinc</keyword>
<sequence length="1295" mass="145067">MSGVIPNFSRNEHGLEWLLLALKTLLPGLREQNDQDYLTLESFHSVVGPFLQMAQLSPADRKWFATAPVQEQGVGNELPASCASGNNQQQQKVKRIRPIEFDEDAWYNDPDVFAFISGKRQKLRQIASDKEVEYADISGASIRDRVLASQALRDLMEIRASLDMKAEFARKQAEIARKKQEQKDIDALGAMVTDLRNKENLDLQAFYRVVAPSLPHPERVFDLEMMTHHQPQSQASKSNDRDPSPNSGDVQKAGLLLEMTRSTARRPPAIEVRACIRRSQHFHVLVNIRQSIDDWGWLCGLLDTATTQSLRSFEFREECAAWSEKAYESALFSDNRGVRMLSLPWSSVDRFVKFLRAWLLANPEMVENEFIREIVRYLNLLNSHRNADTTANKKLKAICAAPRQHPSDVKGTSLYRLLQEEAVVTSLSPNGYDPSASRSKYYVYDADKAFMQAQRRKEEDRDWAWIQKLPTLPKRVGKIVYQAPHSKTVYIRRSVEALRVLVSVNRDPNGGNTSQTRRAREFMMYSGSLLELCRGFYTLLKFQTPPAEYLFLASSVRPLIEIFRILQQAKASDAAGGTTETTKVDGFEGSDRIEMVEFVLDLLVEAQFPSHDWVERRLQVTPSGAWFTGGTSAITTGDADVSFDVAGPTNRDYPIVIDEDDIAEGCPIESESDSESICSGYPVVEITKYREDPHAKPALVCSSWVKSYDNKKPQIPPQCTTRYCTRLHPDLEQPGLCTDWLNNRCNDVDCDLAHEDPLYPRNMHVSFTNPDAWTSRSVVCSYWQSASCTKSDCRKLHYLPSGQSNFKCSFYAIGKCRNEHDRCKNLHDSKAPLRDPSLYYSDFYDPLSPVEQPDRRHLNEARPSSGGGVRILCRNMLQTGWCWRGKECWLEHDTAGVQVTYTKYTDIPDTLTITELCLKPGCRGCRKHHRGPKIPPRGDPNDPDVCPRYFKFGYCFNLQNGQCNFKRHIPYTPRIDGAKCRTPAANTGSGVALGRSLKGDGNQSGLPAQTPATGGPNILVNPDMAHLQTPEMLAAAMNQAYFNSLSNIFPARGRNYGNPNSNSLMGAYGTQPIPTPIGQQQHNVANQAGPVCYYCRGIGHIQRFCPQKLSDSRGQKSSYSGGGSSAFGQYQTPVPFAQRGHTMPHATPSTQFTQFSPQFSPNMSYSTPLTGPFPSPHNPSAPNSRFGPDRQGQGAISGQMLGTRDIHQINASPTPAPRPNTAQQAPQVMNPGQALASRITRDQTQPRSKRKANDVEHPASRGAKRHHQSQPANKRKASGIEHYASPDAKRHRSGK</sequence>
<protein>
    <recommendedName>
        <fullName evidence="3">C3H1-type domain-containing protein</fullName>
    </recommendedName>
</protein>
<dbReference type="InterPro" id="IPR000571">
    <property type="entry name" value="Znf_CCCH"/>
</dbReference>
<feature type="zinc finger region" description="C3H1-type" evidence="1">
    <location>
        <begin position="774"/>
        <end position="800"/>
    </location>
</feature>
<proteinExistence type="predicted"/>
<dbReference type="Proteomes" id="UP001521785">
    <property type="component" value="Unassembled WGS sequence"/>
</dbReference>
<dbReference type="SUPFAM" id="SSF57756">
    <property type="entry name" value="Retrovirus zinc finger-like domains"/>
    <property type="match status" value="1"/>
</dbReference>
<dbReference type="SMART" id="SM00343">
    <property type="entry name" value="ZnF_C2HC"/>
    <property type="match status" value="1"/>
</dbReference>
<accession>A0ABR3S1L2</accession>
<feature type="compositionally biased region" description="Basic residues" evidence="2">
    <location>
        <begin position="1262"/>
        <end position="1277"/>
    </location>
</feature>
<name>A0ABR3S1L2_9PLEO</name>
<evidence type="ECO:0000259" key="3">
    <source>
        <dbReference type="PROSITE" id="PS50103"/>
    </source>
</evidence>
<keyword evidence="1" id="KW-0479">Metal-binding</keyword>
<keyword evidence="5" id="KW-1185">Reference proteome</keyword>
<dbReference type="InterPro" id="IPR001878">
    <property type="entry name" value="Znf_CCHC"/>
</dbReference>
<feature type="domain" description="C3H1-type" evidence="3">
    <location>
        <begin position="774"/>
        <end position="800"/>
    </location>
</feature>
<dbReference type="InterPro" id="IPR036875">
    <property type="entry name" value="Znf_CCHC_sf"/>
</dbReference>
<keyword evidence="1" id="KW-0863">Zinc-finger</keyword>
<feature type="compositionally biased region" description="Polar residues" evidence="2">
    <location>
        <begin position="1156"/>
        <end position="1169"/>
    </location>
</feature>
<evidence type="ECO:0000313" key="5">
    <source>
        <dbReference type="Proteomes" id="UP001521785"/>
    </source>
</evidence>
<organism evidence="4 5">
    <name type="scientific">Paraconiothyrium brasiliense</name>
    <dbReference type="NCBI Taxonomy" id="300254"/>
    <lineage>
        <taxon>Eukaryota</taxon>
        <taxon>Fungi</taxon>
        <taxon>Dikarya</taxon>
        <taxon>Ascomycota</taxon>
        <taxon>Pezizomycotina</taxon>
        <taxon>Dothideomycetes</taxon>
        <taxon>Pleosporomycetidae</taxon>
        <taxon>Pleosporales</taxon>
        <taxon>Massarineae</taxon>
        <taxon>Didymosphaeriaceae</taxon>
        <taxon>Paraconiothyrium</taxon>
    </lineage>
</organism>
<reference evidence="4 5" key="1">
    <citation type="submission" date="2024-02" db="EMBL/GenBank/DDBJ databases">
        <title>De novo assembly and annotation of 12 fungi associated with fruit tree decline syndrome in Ontario, Canada.</title>
        <authorList>
            <person name="Sulman M."/>
            <person name="Ellouze W."/>
            <person name="Ilyukhin E."/>
        </authorList>
    </citation>
    <scope>NUCLEOTIDE SEQUENCE [LARGE SCALE GENOMIC DNA]</scope>
    <source>
        <strain evidence="4 5">M42-189</strain>
    </source>
</reference>
<evidence type="ECO:0000313" key="4">
    <source>
        <dbReference type="EMBL" id="KAL1610576.1"/>
    </source>
</evidence>